<evidence type="ECO:0008006" key="3">
    <source>
        <dbReference type="Google" id="ProtNLM"/>
    </source>
</evidence>
<comment type="caution">
    <text evidence="1">The sequence shown here is derived from an EMBL/GenBank/DDBJ whole genome shotgun (WGS) entry which is preliminary data.</text>
</comment>
<sequence>MQIEKDQSKRYKMIGAKVVINVEKMEKVLESIELSNKIDDVAFSSARTTIIDDINGGQVVAYLDKYFSYKLASLYRKENIKEFADFKEFSDVTMKYIMMYEKDSNKVTQDLNQFIIDIKKRKKNNFWVYCIINGFEYTDSEMMLGNIRISSEKLLNKTLLEEGHIHPNTTENSMYASILVSSYTLKLAYEKAYKIFDDLEHILTMLTPAPEYHRIEINSGTTTGRHTQYDIYSKEKGSSTRSTAKPYRLVSFEDSHFKMEDNQKCLSLLNVDKKTEMENKIFNASIWVGKSIKEYDLKRKLVELVYALECLLQVQSRDLVSPGIVFNLGLTASYIVSEGEDKKEIFDFIKSIYAKRSAIVHGRDTEIDRYEIEQLLTIVKKIIFKLLCEEPYASFQKGQELHEWFIEKVVK</sequence>
<gene>
    <name evidence="1" type="ORF">BMT55_01930</name>
</gene>
<organism evidence="1 2">
    <name type="scientific">Listeria newyorkensis</name>
    <dbReference type="NCBI Taxonomy" id="1497681"/>
    <lineage>
        <taxon>Bacteria</taxon>
        <taxon>Bacillati</taxon>
        <taxon>Bacillota</taxon>
        <taxon>Bacilli</taxon>
        <taxon>Bacillales</taxon>
        <taxon>Listeriaceae</taxon>
        <taxon>Listeria</taxon>
    </lineage>
</organism>
<reference evidence="1 2" key="1">
    <citation type="submission" date="2016-11" db="EMBL/GenBank/DDBJ databases">
        <title>Whole Genome Sequence of Listeria newyorkensis.</title>
        <authorList>
            <person name="Frink S."/>
            <person name="Morales C."/>
            <person name="Kiang D."/>
        </authorList>
    </citation>
    <scope>NUCLEOTIDE SEQUENCE [LARGE SCALE GENOMIC DNA]</scope>
    <source>
        <strain evidence="1 2">F1604011-044</strain>
    </source>
</reference>
<keyword evidence="2" id="KW-1185">Reference proteome</keyword>
<name>A0ABX4XPS9_9LIST</name>
<dbReference type="EMBL" id="MPDH01000002">
    <property type="protein sequence ID" value="PNP94270.1"/>
    <property type="molecule type" value="Genomic_DNA"/>
</dbReference>
<protein>
    <recommendedName>
        <fullName evidence="3">Apea-like HEPN domain-containing protein</fullName>
    </recommendedName>
</protein>
<dbReference type="Proteomes" id="UP000236500">
    <property type="component" value="Unassembled WGS sequence"/>
</dbReference>
<proteinExistence type="predicted"/>
<evidence type="ECO:0000313" key="1">
    <source>
        <dbReference type="EMBL" id="PNP94270.1"/>
    </source>
</evidence>
<dbReference type="RefSeq" id="WP_036092898.1">
    <property type="nucleotide sequence ID" value="NZ_CP113980.1"/>
</dbReference>
<accession>A0ABX4XPS9</accession>
<evidence type="ECO:0000313" key="2">
    <source>
        <dbReference type="Proteomes" id="UP000236500"/>
    </source>
</evidence>